<evidence type="ECO:0000256" key="7">
    <source>
        <dbReference type="ARBA" id="ARBA00023136"/>
    </source>
</evidence>
<dbReference type="Gene3D" id="3.40.50.300">
    <property type="entry name" value="P-loop containing nucleotide triphosphate hydrolases"/>
    <property type="match status" value="1"/>
</dbReference>
<evidence type="ECO:0000256" key="3">
    <source>
        <dbReference type="ARBA" id="ARBA00022448"/>
    </source>
</evidence>
<dbReference type="Pfam" id="PF00005">
    <property type="entry name" value="ABC_tran"/>
    <property type="match status" value="1"/>
</dbReference>
<gene>
    <name evidence="9" type="ORF">GCM10009836_32710</name>
</gene>
<dbReference type="GO" id="GO:0005524">
    <property type="term" value="F:ATP binding"/>
    <property type="evidence" value="ECO:0007669"/>
    <property type="project" value="UniProtKB-KW"/>
</dbReference>
<protein>
    <submittedName>
        <fullName evidence="9">ABC transporter ATP-binding protein</fullName>
    </submittedName>
</protein>
<organism evidence="9 10">
    <name type="scientific">Pseudonocardia ailaonensis</name>
    <dbReference type="NCBI Taxonomy" id="367279"/>
    <lineage>
        <taxon>Bacteria</taxon>
        <taxon>Bacillati</taxon>
        <taxon>Actinomycetota</taxon>
        <taxon>Actinomycetes</taxon>
        <taxon>Pseudonocardiales</taxon>
        <taxon>Pseudonocardiaceae</taxon>
        <taxon>Pseudonocardia</taxon>
    </lineage>
</organism>
<keyword evidence="5" id="KW-0547">Nucleotide-binding</keyword>
<dbReference type="InterPro" id="IPR017871">
    <property type="entry name" value="ABC_transporter-like_CS"/>
</dbReference>
<dbReference type="PROSITE" id="PS50893">
    <property type="entry name" value="ABC_TRANSPORTER_2"/>
    <property type="match status" value="1"/>
</dbReference>
<evidence type="ECO:0000256" key="4">
    <source>
        <dbReference type="ARBA" id="ARBA00022475"/>
    </source>
</evidence>
<dbReference type="InterPro" id="IPR003439">
    <property type="entry name" value="ABC_transporter-like_ATP-bd"/>
</dbReference>
<evidence type="ECO:0000256" key="2">
    <source>
        <dbReference type="ARBA" id="ARBA00005417"/>
    </source>
</evidence>
<keyword evidence="7" id="KW-0472">Membrane</keyword>
<dbReference type="SUPFAM" id="SSF52540">
    <property type="entry name" value="P-loop containing nucleoside triphosphate hydrolases"/>
    <property type="match status" value="1"/>
</dbReference>
<sequence>MTPLVEVSRLSITAGETRLVEDLDLTVRRGERLALVGESGSGKSVTARALLRLDPGLRLSGSVRFAGEELLEKSEQDMRRVRRDLVGMVFQDPMGSLDPLMTIGEQVAEPLRLRGMSRRAALARAAEVLDDLGVADARRRIRAYPHEFSGGMRQRVVIGIALAAEPELLIADEPTTALDVRVQEQVLALLDGVSRERGLTVLLITHDLGIVAGFADRVAVMYAGRKVHEDPVGATYASPAHPYTAGLLAAVPRIDRHPRRLTTVPGAPPHPAHRPAACAFAPRCARRVEVCEAEIPLPRPTATGGSVACHVYRESA</sequence>
<comment type="similarity">
    <text evidence="2">Belongs to the ABC transporter superfamily.</text>
</comment>
<evidence type="ECO:0000256" key="5">
    <source>
        <dbReference type="ARBA" id="ARBA00022741"/>
    </source>
</evidence>
<evidence type="ECO:0000259" key="8">
    <source>
        <dbReference type="PROSITE" id="PS50893"/>
    </source>
</evidence>
<keyword evidence="4" id="KW-1003">Cell membrane</keyword>
<comment type="caution">
    <text evidence="9">The sequence shown here is derived from an EMBL/GenBank/DDBJ whole genome shotgun (WGS) entry which is preliminary data.</text>
</comment>
<dbReference type="InterPro" id="IPR003593">
    <property type="entry name" value="AAA+_ATPase"/>
</dbReference>
<dbReference type="SMART" id="SM00382">
    <property type="entry name" value="AAA"/>
    <property type="match status" value="1"/>
</dbReference>
<dbReference type="Proteomes" id="UP001500449">
    <property type="component" value="Unassembled WGS sequence"/>
</dbReference>
<reference evidence="9 10" key="1">
    <citation type="journal article" date="2019" name="Int. J. Syst. Evol. Microbiol.">
        <title>The Global Catalogue of Microorganisms (GCM) 10K type strain sequencing project: providing services to taxonomists for standard genome sequencing and annotation.</title>
        <authorList>
            <consortium name="The Broad Institute Genomics Platform"/>
            <consortium name="The Broad Institute Genome Sequencing Center for Infectious Disease"/>
            <person name="Wu L."/>
            <person name="Ma J."/>
        </authorList>
    </citation>
    <scope>NUCLEOTIDE SEQUENCE [LARGE SCALE GENOMIC DNA]</scope>
    <source>
        <strain evidence="9 10">JCM 16009</strain>
    </source>
</reference>
<name>A0ABN2N3E3_9PSEU</name>
<dbReference type="CDD" id="cd03257">
    <property type="entry name" value="ABC_NikE_OppD_transporters"/>
    <property type="match status" value="1"/>
</dbReference>
<dbReference type="PROSITE" id="PS00211">
    <property type="entry name" value="ABC_TRANSPORTER_1"/>
    <property type="match status" value="1"/>
</dbReference>
<dbReference type="InterPro" id="IPR027417">
    <property type="entry name" value="P-loop_NTPase"/>
</dbReference>
<evidence type="ECO:0000256" key="6">
    <source>
        <dbReference type="ARBA" id="ARBA00022840"/>
    </source>
</evidence>
<accession>A0ABN2N3E3</accession>
<evidence type="ECO:0000313" key="10">
    <source>
        <dbReference type="Proteomes" id="UP001500449"/>
    </source>
</evidence>
<dbReference type="PANTHER" id="PTHR43297">
    <property type="entry name" value="OLIGOPEPTIDE TRANSPORT ATP-BINDING PROTEIN APPD"/>
    <property type="match status" value="1"/>
</dbReference>
<dbReference type="Pfam" id="PF08352">
    <property type="entry name" value="oligo_HPY"/>
    <property type="match status" value="1"/>
</dbReference>
<keyword evidence="6 9" id="KW-0067">ATP-binding</keyword>
<evidence type="ECO:0000256" key="1">
    <source>
        <dbReference type="ARBA" id="ARBA00004202"/>
    </source>
</evidence>
<feature type="domain" description="ABC transporter" evidence="8">
    <location>
        <begin position="5"/>
        <end position="248"/>
    </location>
</feature>
<keyword evidence="10" id="KW-1185">Reference proteome</keyword>
<dbReference type="InterPro" id="IPR050388">
    <property type="entry name" value="ABC_Ni/Peptide_Import"/>
</dbReference>
<dbReference type="NCBIfam" id="TIGR01727">
    <property type="entry name" value="oligo_HPY"/>
    <property type="match status" value="1"/>
</dbReference>
<dbReference type="InterPro" id="IPR013563">
    <property type="entry name" value="Oligopep_ABC_C"/>
</dbReference>
<evidence type="ECO:0000313" key="9">
    <source>
        <dbReference type="EMBL" id="GAA1850367.1"/>
    </source>
</evidence>
<keyword evidence="3" id="KW-0813">Transport</keyword>
<dbReference type="PANTHER" id="PTHR43297:SF2">
    <property type="entry name" value="DIPEPTIDE TRANSPORT ATP-BINDING PROTEIN DPPD"/>
    <property type="match status" value="1"/>
</dbReference>
<dbReference type="EMBL" id="BAAAQK010000009">
    <property type="protein sequence ID" value="GAA1850367.1"/>
    <property type="molecule type" value="Genomic_DNA"/>
</dbReference>
<proteinExistence type="inferred from homology"/>
<comment type="subcellular location">
    <subcellularLocation>
        <location evidence="1">Cell membrane</location>
        <topology evidence="1">Peripheral membrane protein</topology>
    </subcellularLocation>
</comment>